<name>A0A3P6SK46_LITSI</name>
<dbReference type="GO" id="GO:0003682">
    <property type="term" value="F:chromatin binding"/>
    <property type="evidence" value="ECO:0007669"/>
    <property type="project" value="TreeGrafter"/>
</dbReference>
<keyword evidence="4" id="KW-0539">Nucleus</keyword>
<dbReference type="InterPro" id="IPR048591">
    <property type="entry name" value="WDHD1/CFT4_hel"/>
</dbReference>
<dbReference type="OMA" id="RYAHTNG"/>
<dbReference type="SMART" id="SM00320">
    <property type="entry name" value="WD40"/>
    <property type="match status" value="4"/>
</dbReference>
<gene>
    <name evidence="8" type="ORF">NLS_LOCUS1578</name>
</gene>
<reference evidence="8 9" key="1">
    <citation type="submission" date="2018-08" db="EMBL/GenBank/DDBJ databases">
        <authorList>
            <person name="Laetsch R D."/>
            <person name="Stevens L."/>
            <person name="Kumar S."/>
            <person name="Blaxter L. M."/>
        </authorList>
    </citation>
    <scope>NUCLEOTIDE SEQUENCE [LARGE SCALE GENOMIC DNA]</scope>
</reference>
<dbReference type="PANTHER" id="PTHR19932">
    <property type="entry name" value="WD REPEAT AND HMG-BOX DNA BINDING PROTEIN"/>
    <property type="match status" value="1"/>
</dbReference>
<dbReference type="Proteomes" id="UP000277928">
    <property type="component" value="Unassembled WGS sequence"/>
</dbReference>
<dbReference type="PANTHER" id="PTHR19932:SF10">
    <property type="entry name" value="WD REPEAT AND HMG-BOX DNA-BINDING PROTEIN 1"/>
    <property type="match status" value="1"/>
</dbReference>
<evidence type="ECO:0000256" key="2">
    <source>
        <dbReference type="ARBA" id="ARBA00022574"/>
    </source>
</evidence>
<dbReference type="AlphaFoldDB" id="A0A3P6SK46"/>
<dbReference type="InterPro" id="IPR057646">
    <property type="entry name" value="WD40_WDHD1_1st"/>
</dbReference>
<evidence type="ECO:0000256" key="1">
    <source>
        <dbReference type="ARBA" id="ARBA00004123"/>
    </source>
</evidence>
<dbReference type="InterPro" id="IPR011047">
    <property type="entry name" value="Quinoprotein_ADH-like_sf"/>
</dbReference>
<evidence type="ECO:0000259" key="5">
    <source>
        <dbReference type="Pfam" id="PF12341"/>
    </source>
</evidence>
<accession>A0A3P6SK46</accession>
<keyword evidence="9" id="KW-1185">Reference proteome</keyword>
<dbReference type="Pfam" id="PF12341">
    <property type="entry name" value="Mcl1_mid"/>
    <property type="match status" value="1"/>
</dbReference>
<organism evidence="8 9">
    <name type="scientific">Litomosoides sigmodontis</name>
    <name type="common">Filarial nematode worm</name>
    <dbReference type="NCBI Taxonomy" id="42156"/>
    <lineage>
        <taxon>Eukaryota</taxon>
        <taxon>Metazoa</taxon>
        <taxon>Ecdysozoa</taxon>
        <taxon>Nematoda</taxon>
        <taxon>Chromadorea</taxon>
        <taxon>Rhabditida</taxon>
        <taxon>Spirurina</taxon>
        <taxon>Spiruromorpha</taxon>
        <taxon>Filarioidea</taxon>
        <taxon>Onchocercidae</taxon>
        <taxon>Litomosoides</taxon>
    </lineage>
</organism>
<dbReference type="InterPro" id="IPR022100">
    <property type="entry name" value="WDHD1/CFT4_beta-prop_2nd"/>
</dbReference>
<feature type="domain" description="WDHD1/CFT4 helical bundle" evidence="6">
    <location>
        <begin position="722"/>
        <end position="813"/>
    </location>
</feature>
<keyword evidence="3" id="KW-0677">Repeat</keyword>
<protein>
    <submittedName>
        <fullName evidence="8">Uncharacterized protein</fullName>
    </submittedName>
</protein>
<proteinExistence type="predicted"/>
<dbReference type="InterPro" id="IPR001680">
    <property type="entry name" value="WD40_rpt"/>
</dbReference>
<sequence>MYSGEFSEPRLLHSKGFIQLCVDKSATDDTGSFISVGTDGDVWIWTGDELDEAEYYPKNIKGRTHSAIAWHVRTFEHILLKRNDVYVGYTSTDDQTGIQKSTVCRFEKDSLRMIAPVATFSLDLSSIDISKSGKFLAAGSIDHVLKVINFETGDVIRAEADGQIMCVSFNSKDEYLAVTATDGMLRVFDITLPKSEVSEPVTVRICSRIIDIEPSNSRLQLCWNPSGDSLFVPALGCVKKFSKHSFKETTKLFTASNTFEMFSICCVSSCGTYLASSTMNGSICVWQVETGDLLTCSKYQINGQPKVICTMFWHQLLQDTLFFADTEEHICSLSRCTRHITSDERGNTALELQNGTNSAVAGFDDDENSQLSVNLNSIKKSYGFDEEGHFLGITDANEKNPLIFASREALTSYKPVVVPKAFVTGSTPEYRKQRYLKWNRYGTIISSYNGDDGRIEINWHDTSVHPEIIIDNTANFSVGDMTDEVVALASKAEGESLSEMQVQCIKAWDYGSRQWSVRLPEDESVENIAIGKTFLVLATSQRYFRTFSLAGTQKMIFCYSGPLLTMCAFNDMFTAVMLEGGAYYEDDEPQFNSVANVYKMKTEGWHNCQSLVQTVPISLGCNAKLVWIGYTGRGALCTMDSKYCCRILSSGGIWIPVYNFASSLKTKSDHIFLIGFMDYPHCEIRYIYCRGMEYPLVESRSVPAVVKWQLPLCNQDSEKSKLEEKILLAEIRRGTLNSDDEGKKESELLDISAACTKDVVRLFALACKADRQCRAAEFAAYAHSGQIIQSMCNFASKTRHPLLAEKVAEIGRTSASEEQNVTRNENERKRNISIEDIKKNDFLAPKRLKKERILDETVTNALRKEPEQEKSEHILDLESTLSNESSSPFLLPVQSGFTSNPFKRKSQNMCGSNHDNFFDSLASASTAASRKTDVNTSVWMKMKKESSKARQTSLMKHIEEKERGKTKTGSELWLKSAENKLREDCVGCEDFLGYAIKQFRHLKTEEKQQWNDLAQASRT</sequence>
<comment type="subcellular location">
    <subcellularLocation>
        <location evidence="1">Nucleus</location>
    </subcellularLocation>
</comment>
<dbReference type="InterPro" id="IPR015943">
    <property type="entry name" value="WD40/YVTN_repeat-like_dom_sf"/>
</dbReference>
<dbReference type="GO" id="GO:0006281">
    <property type="term" value="P:DNA repair"/>
    <property type="evidence" value="ECO:0007669"/>
    <property type="project" value="TreeGrafter"/>
</dbReference>
<feature type="domain" description="WDHD1 first WD40" evidence="7">
    <location>
        <begin position="10"/>
        <end position="331"/>
    </location>
</feature>
<evidence type="ECO:0000259" key="7">
    <source>
        <dbReference type="Pfam" id="PF24817"/>
    </source>
</evidence>
<dbReference type="Pfam" id="PF24817">
    <property type="entry name" value="WD40_WDHD1_1st"/>
    <property type="match status" value="1"/>
</dbReference>
<dbReference type="GO" id="GO:0043596">
    <property type="term" value="C:nuclear replication fork"/>
    <property type="evidence" value="ECO:0007669"/>
    <property type="project" value="TreeGrafter"/>
</dbReference>
<evidence type="ECO:0000256" key="4">
    <source>
        <dbReference type="ARBA" id="ARBA00023242"/>
    </source>
</evidence>
<evidence type="ECO:0000256" key="3">
    <source>
        <dbReference type="ARBA" id="ARBA00022737"/>
    </source>
</evidence>
<dbReference type="Pfam" id="PF20946">
    <property type="entry name" value="Ctf4_C"/>
    <property type="match status" value="1"/>
</dbReference>
<feature type="domain" description="WDHD1/CFT4 second beta-propeller" evidence="5">
    <location>
        <begin position="420"/>
        <end position="712"/>
    </location>
</feature>
<dbReference type="EMBL" id="UYRX01000057">
    <property type="protein sequence ID" value="VDK71829.1"/>
    <property type="molecule type" value="Genomic_DNA"/>
</dbReference>
<dbReference type="STRING" id="42156.A0A3P6SK46"/>
<evidence type="ECO:0000259" key="6">
    <source>
        <dbReference type="Pfam" id="PF20946"/>
    </source>
</evidence>
<dbReference type="Gene3D" id="2.130.10.10">
    <property type="entry name" value="YVTN repeat-like/Quinoprotein amine dehydrogenase"/>
    <property type="match status" value="2"/>
</dbReference>
<evidence type="ECO:0000313" key="9">
    <source>
        <dbReference type="Proteomes" id="UP000277928"/>
    </source>
</evidence>
<dbReference type="GO" id="GO:0000278">
    <property type="term" value="P:mitotic cell cycle"/>
    <property type="evidence" value="ECO:0007669"/>
    <property type="project" value="TreeGrafter"/>
</dbReference>
<keyword evidence="2" id="KW-0853">WD repeat</keyword>
<evidence type="ECO:0000313" key="8">
    <source>
        <dbReference type="EMBL" id="VDK71829.1"/>
    </source>
</evidence>
<dbReference type="GO" id="GO:0006261">
    <property type="term" value="P:DNA-templated DNA replication"/>
    <property type="evidence" value="ECO:0007669"/>
    <property type="project" value="TreeGrafter"/>
</dbReference>
<dbReference type="SUPFAM" id="SSF82171">
    <property type="entry name" value="DPP6 N-terminal domain-like"/>
    <property type="match status" value="1"/>
</dbReference>
<dbReference type="SUPFAM" id="SSF50998">
    <property type="entry name" value="Quinoprotein alcohol dehydrogenase-like"/>
    <property type="match status" value="1"/>
</dbReference>
<dbReference type="OrthoDB" id="427368at2759"/>